<evidence type="ECO:0000259" key="5">
    <source>
        <dbReference type="Pfam" id="PF01850"/>
    </source>
</evidence>
<dbReference type="CDD" id="cd09873">
    <property type="entry name" value="PIN_Pae0151-like"/>
    <property type="match status" value="1"/>
</dbReference>
<dbReference type="InterPro" id="IPR051619">
    <property type="entry name" value="TypeII_TA_RNase_PINc/VapC"/>
</dbReference>
<dbReference type="RefSeq" id="WP_246298027.1">
    <property type="nucleotide sequence ID" value="NZ_BAAAPX010000001.1"/>
</dbReference>
<dbReference type="GO" id="GO:0046872">
    <property type="term" value="F:metal ion binding"/>
    <property type="evidence" value="ECO:0007669"/>
    <property type="project" value="UniProtKB-KW"/>
</dbReference>
<sequence>MDCSALVELLSRDGLAAFEENDELAECILVAPHLIDPEFVSAMRRHALRRPGDAQLAEQVILEFSRLEIMRVEHEPLWPDAWRWRDNLTVYDAMYVALARLLELPLVTADDRLAAAAERWCEVRPLRELRPA</sequence>
<keyword evidence="3" id="KW-0378">Hydrolase</keyword>
<name>A0A852SZ83_9MICO</name>
<dbReference type="PANTHER" id="PTHR35901:SF1">
    <property type="entry name" value="EXONUCLEASE VAPC9"/>
    <property type="match status" value="1"/>
</dbReference>
<keyword evidence="7" id="KW-1185">Reference proteome</keyword>
<evidence type="ECO:0000256" key="3">
    <source>
        <dbReference type="ARBA" id="ARBA00022801"/>
    </source>
</evidence>
<dbReference type="Proteomes" id="UP000589620">
    <property type="component" value="Unassembled WGS sequence"/>
</dbReference>
<dbReference type="GO" id="GO:0016787">
    <property type="term" value="F:hydrolase activity"/>
    <property type="evidence" value="ECO:0007669"/>
    <property type="project" value="UniProtKB-KW"/>
</dbReference>
<dbReference type="Gene3D" id="3.40.50.1010">
    <property type="entry name" value="5'-nuclease"/>
    <property type="match status" value="1"/>
</dbReference>
<dbReference type="AlphaFoldDB" id="A0A852SZ83"/>
<gene>
    <name evidence="6" type="ORF">BJ963_002065</name>
</gene>
<keyword evidence="1" id="KW-0540">Nuclease</keyword>
<organism evidence="6 7">
    <name type="scientific">Leifsonia soli</name>
    <dbReference type="NCBI Taxonomy" id="582665"/>
    <lineage>
        <taxon>Bacteria</taxon>
        <taxon>Bacillati</taxon>
        <taxon>Actinomycetota</taxon>
        <taxon>Actinomycetes</taxon>
        <taxon>Micrococcales</taxon>
        <taxon>Microbacteriaceae</taxon>
        <taxon>Leifsonia</taxon>
    </lineage>
</organism>
<dbReference type="SUPFAM" id="SSF88723">
    <property type="entry name" value="PIN domain-like"/>
    <property type="match status" value="1"/>
</dbReference>
<evidence type="ECO:0000256" key="4">
    <source>
        <dbReference type="ARBA" id="ARBA00022842"/>
    </source>
</evidence>
<protein>
    <submittedName>
        <fullName evidence="6">Putative nucleic acid-binding protein</fullName>
    </submittedName>
</protein>
<keyword evidence="4" id="KW-0460">Magnesium</keyword>
<feature type="domain" description="PIN" evidence="5">
    <location>
        <begin position="2"/>
        <end position="117"/>
    </location>
</feature>
<reference evidence="6 7" key="1">
    <citation type="submission" date="2020-07" db="EMBL/GenBank/DDBJ databases">
        <title>Sequencing the genomes of 1000 actinobacteria strains.</title>
        <authorList>
            <person name="Klenk H.-P."/>
        </authorList>
    </citation>
    <scope>NUCLEOTIDE SEQUENCE [LARGE SCALE GENOMIC DNA]</scope>
    <source>
        <strain evidence="6 7">DSM 23871</strain>
    </source>
</reference>
<dbReference type="Pfam" id="PF01850">
    <property type="entry name" value="PIN"/>
    <property type="match status" value="1"/>
</dbReference>
<comment type="caution">
    <text evidence="6">The sequence shown here is derived from an EMBL/GenBank/DDBJ whole genome shotgun (WGS) entry which is preliminary data.</text>
</comment>
<accession>A0A852SZ83</accession>
<dbReference type="InterPro" id="IPR002716">
    <property type="entry name" value="PIN_dom"/>
</dbReference>
<keyword evidence="2" id="KW-0479">Metal-binding</keyword>
<dbReference type="InterPro" id="IPR029060">
    <property type="entry name" value="PIN-like_dom_sf"/>
</dbReference>
<evidence type="ECO:0000256" key="1">
    <source>
        <dbReference type="ARBA" id="ARBA00022722"/>
    </source>
</evidence>
<evidence type="ECO:0000313" key="6">
    <source>
        <dbReference type="EMBL" id="NYD74546.1"/>
    </source>
</evidence>
<evidence type="ECO:0000256" key="2">
    <source>
        <dbReference type="ARBA" id="ARBA00022723"/>
    </source>
</evidence>
<proteinExistence type="predicted"/>
<dbReference type="GO" id="GO:0004518">
    <property type="term" value="F:nuclease activity"/>
    <property type="evidence" value="ECO:0007669"/>
    <property type="project" value="UniProtKB-KW"/>
</dbReference>
<dbReference type="EMBL" id="JACCBJ010000001">
    <property type="protein sequence ID" value="NYD74546.1"/>
    <property type="molecule type" value="Genomic_DNA"/>
</dbReference>
<evidence type="ECO:0000313" key="7">
    <source>
        <dbReference type="Proteomes" id="UP000589620"/>
    </source>
</evidence>
<dbReference type="PANTHER" id="PTHR35901">
    <property type="entry name" value="RIBONUCLEASE VAPC3"/>
    <property type="match status" value="1"/>
</dbReference>
<dbReference type="InterPro" id="IPR044153">
    <property type="entry name" value="PIN_Pae0151-like"/>
</dbReference>